<dbReference type="GeneTree" id="ENSGT00940000159110"/>
<reference evidence="2" key="2">
    <citation type="submission" date="2025-08" db="UniProtKB">
        <authorList>
            <consortium name="Ensembl"/>
        </authorList>
    </citation>
    <scope>IDENTIFICATION</scope>
    <source>
        <strain evidence="2">breed Abyssinian</strain>
    </source>
</reference>
<reference evidence="2" key="3">
    <citation type="submission" date="2025-09" db="UniProtKB">
        <authorList>
            <consortium name="Ensembl"/>
        </authorList>
    </citation>
    <scope>IDENTIFICATION</scope>
    <source>
        <strain evidence="2">breed Abyssinian</strain>
    </source>
</reference>
<gene>
    <name evidence="2" type="primary">SLC17A7</name>
</gene>
<evidence type="ECO:0000313" key="3">
    <source>
        <dbReference type="Proteomes" id="UP000823872"/>
    </source>
</evidence>
<feature type="region of interest" description="Disordered" evidence="1">
    <location>
        <begin position="67"/>
        <end position="117"/>
    </location>
</feature>
<evidence type="ECO:0000313" key="2">
    <source>
        <dbReference type="Ensembl" id="ENSFCTP00005044633.1"/>
    </source>
</evidence>
<organism evidence="2 3">
    <name type="scientific">Felis catus</name>
    <name type="common">Cat</name>
    <name type="synonym">Felis silvestris catus</name>
    <dbReference type="NCBI Taxonomy" id="9685"/>
    <lineage>
        <taxon>Eukaryota</taxon>
        <taxon>Metazoa</taxon>
        <taxon>Chordata</taxon>
        <taxon>Craniata</taxon>
        <taxon>Vertebrata</taxon>
        <taxon>Euteleostomi</taxon>
        <taxon>Mammalia</taxon>
        <taxon>Eutheria</taxon>
        <taxon>Laurasiatheria</taxon>
        <taxon>Carnivora</taxon>
        <taxon>Feliformia</taxon>
        <taxon>Felidae</taxon>
        <taxon>Felinae</taxon>
        <taxon>Felis</taxon>
    </lineage>
</organism>
<accession>A0ABI7ZC19</accession>
<dbReference type="Ensembl" id="ENSFCTT00005060838.1">
    <property type="protein sequence ID" value="ENSFCTP00005044633.1"/>
    <property type="gene ID" value="ENSFCTG00005021141.1"/>
</dbReference>
<reference evidence="2 3" key="1">
    <citation type="submission" date="2021-02" db="EMBL/GenBank/DDBJ databases">
        <title>Safari Cat Assemblies.</title>
        <authorList>
            <person name="Bredemeyer K.R."/>
            <person name="Murphy W.J."/>
        </authorList>
    </citation>
    <scope>NUCLEOTIDE SEQUENCE [LARGE SCALE GENOMIC DNA]</scope>
</reference>
<feature type="compositionally biased region" description="Basic and acidic residues" evidence="1">
    <location>
        <begin position="107"/>
        <end position="117"/>
    </location>
</feature>
<dbReference type="Proteomes" id="UP000823872">
    <property type="component" value="Chromosome E2"/>
</dbReference>
<proteinExistence type="predicted"/>
<protein>
    <submittedName>
        <fullName evidence="2">Uncharacterized protein</fullName>
    </submittedName>
</protein>
<name>A0ABI7ZC19_FELCA</name>
<feature type="compositionally biased region" description="Basic residues" evidence="1">
    <location>
        <begin position="76"/>
        <end position="86"/>
    </location>
</feature>
<keyword evidence="3" id="KW-1185">Reference proteome</keyword>
<evidence type="ECO:0000256" key="1">
    <source>
        <dbReference type="SAM" id="MobiDB-lite"/>
    </source>
</evidence>
<sequence length="129" mass="14153">MGPAPRAESLGNNSLLRFLCWGGGRDASRRGPGAVLRMELCVLRLRQLRDLLVPVLAARLLRVPGSAPQHFGRGAQVHRGRHRRERQTHEPGHGPGPSLMGRGSGGARRDIQAGRQEKRGLRTCTECRV</sequence>